<reference evidence="1 2" key="1">
    <citation type="journal article" date="2020" name="Int. J. Syst. Evol. Microbiol.">
        <title>Reclassification of Streptomyces castelarensis and Streptomyces sporoclivatus as later heterotypic synonyms of Streptomyces antimycoticus.</title>
        <authorList>
            <person name="Komaki H."/>
            <person name="Tamura T."/>
        </authorList>
    </citation>
    <scope>NUCLEOTIDE SEQUENCE [LARGE SCALE GENOMIC DNA]</scope>
    <source>
        <strain evidence="1 2">NBRC 13459</strain>
    </source>
</reference>
<protein>
    <recommendedName>
        <fullName evidence="3">Beta-lactamase-related domain-containing protein</fullName>
    </recommendedName>
</protein>
<accession>A0A4D4KXE3</accession>
<proteinExistence type="predicted"/>
<dbReference type="Gene3D" id="3.40.710.10">
    <property type="entry name" value="DD-peptidase/beta-lactamase superfamily"/>
    <property type="match status" value="1"/>
</dbReference>
<evidence type="ECO:0008006" key="3">
    <source>
        <dbReference type="Google" id="ProtNLM"/>
    </source>
</evidence>
<dbReference type="Proteomes" id="UP000301309">
    <property type="component" value="Unassembled WGS sequence"/>
</dbReference>
<gene>
    <name evidence="1" type="ORF">SVIO_016410</name>
</gene>
<name>A0A4D4KXE3_STRVO</name>
<evidence type="ECO:0000313" key="1">
    <source>
        <dbReference type="EMBL" id="GDY51018.1"/>
    </source>
</evidence>
<evidence type="ECO:0000313" key="2">
    <source>
        <dbReference type="Proteomes" id="UP000301309"/>
    </source>
</evidence>
<dbReference type="EMBL" id="BJHW01000001">
    <property type="protein sequence ID" value="GDY51018.1"/>
    <property type="molecule type" value="Genomic_DNA"/>
</dbReference>
<dbReference type="AlphaFoldDB" id="A0A4D4KXE3"/>
<dbReference type="InterPro" id="IPR012338">
    <property type="entry name" value="Beta-lactam/transpept-like"/>
</dbReference>
<sequence>MFTLPKVADFTTGDPAAYSIGLSMKKLGGREVWGKSGGRWGYNTGIVSTRDGSRTLVYSVNSTDAKGQEMNTVVRNIMVAAFGNP</sequence>
<organism evidence="1 2">
    <name type="scientific">Streptomyces violaceusniger</name>
    <dbReference type="NCBI Taxonomy" id="68280"/>
    <lineage>
        <taxon>Bacteria</taxon>
        <taxon>Bacillati</taxon>
        <taxon>Actinomycetota</taxon>
        <taxon>Actinomycetes</taxon>
        <taxon>Kitasatosporales</taxon>
        <taxon>Streptomycetaceae</taxon>
        <taxon>Streptomyces</taxon>
        <taxon>Streptomyces violaceusniger group</taxon>
    </lineage>
</organism>
<keyword evidence="2" id="KW-1185">Reference proteome</keyword>
<comment type="caution">
    <text evidence="1">The sequence shown here is derived from an EMBL/GenBank/DDBJ whole genome shotgun (WGS) entry which is preliminary data.</text>
</comment>